<keyword evidence="12" id="KW-1185">Reference proteome</keyword>
<dbReference type="PRINTS" id="PR00508">
    <property type="entry name" value="S21N4MTFRASE"/>
</dbReference>
<dbReference type="GO" id="GO:0003677">
    <property type="term" value="F:DNA binding"/>
    <property type="evidence" value="ECO:0007669"/>
    <property type="project" value="UniProtKB-KW"/>
</dbReference>
<dbReference type="RefSeq" id="WP_012860301.1">
    <property type="nucleotide sequence ID" value="NC_013517.1"/>
</dbReference>
<name>D1AR17_SEBTE</name>
<evidence type="ECO:0000256" key="5">
    <source>
        <dbReference type="ARBA" id="ARBA00022747"/>
    </source>
</evidence>
<keyword evidence="4" id="KW-0949">S-adenosyl-L-methionine</keyword>
<evidence type="ECO:0000256" key="4">
    <source>
        <dbReference type="ARBA" id="ARBA00022691"/>
    </source>
</evidence>
<evidence type="ECO:0000259" key="10">
    <source>
        <dbReference type="Pfam" id="PF01555"/>
    </source>
</evidence>
<dbReference type="GO" id="GO:0015667">
    <property type="term" value="F:site-specific DNA-methyltransferase (cytosine-N4-specific) activity"/>
    <property type="evidence" value="ECO:0007669"/>
    <property type="project" value="UniProtKB-EC"/>
</dbReference>
<dbReference type="Pfam" id="PF01555">
    <property type="entry name" value="N6_N4_Mtase"/>
    <property type="match status" value="1"/>
</dbReference>
<gene>
    <name evidence="11" type="ordered locus">Sterm_0833</name>
</gene>
<evidence type="ECO:0000256" key="1">
    <source>
        <dbReference type="ARBA" id="ARBA00010203"/>
    </source>
</evidence>
<dbReference type="InterPro" id="IPR029063">
    <property type="entry name" value="SAM-dependent_MTases_sf"/>
</dbReference>
<evidence type="ECO:0000256" key="8">
    <source>
        <dbReference type="RuleBase" id="RU362026"/>
    </source>
</evidence>
<keyword evidence="2 11" id="KW-0489">Methyltransferase</keyword>
<keyword evidence="3" id="KW-0808">Transferase</keyword>
<dbReference type="PANTHER" id="PTHR13370">
    <property type="entry name" value="RNA METHYLASE-RELATED"/>
    <property type="match status" value="1"/>
</dbReference>
<feature type="compositionally biased region" description="Basic and acidic residues" evidence="9">
    <location>
        <begin position="196"/>
        <end position="205"/>
    </location>
</feature>
<dbReference type="REBASE" id="22722">
    <property type="entry name" value="M2.Ste33386ORF832P"/>
</dbReference>
<dbReference type="GO" id="GO:0008170">
    <property type="term" value="F:N-methyltransferase activity"/>
    <property type="evidence" value="ECO:0007669"/>
    <property type="project" value="InterPro"/>
</dbReference>
<dbReference type="InterPro" id="IPR001091">
    <property type="entry name" value="RM_Methyltransferase"/>
</dbReference>
<reference evidence="12" key="1">
    <citation type="submission" date="2009-09" db="EMBL/GenBank/DDBJ databases">
        <title>The complete chromosome of Sebaldella termitidis ATCC 33386.</title>
        <authorList>
            <consortium name="US DOE Joint Genome Institute (JGI-PGF)"/>
            <person name="Lucas S."/>
            <person name="Copeland A."/>
            <person name="Lapidus A."/>
            <person name="Glavina del Rio T."/>
            <person name="Dalin E."/>
            <person name="Tice H."/>
            <person name="Bruce D."/>
            <person name="Goodwin L."/>
            <person name="Pitluck S."/>
            <person name="Kyrpides N."/>
            <person name="Mavromatis K."/>
            <person name="Ivanova N."/>
            <person name="Mikhailova N."/>
            <person name="Sims D."/>
            <person name="Meincke L."/>
            <person name="Brettin T."/>
            <person name="Detter J.C."/>
            <person name="Han C."/>
            <person name="Larimer F."/>
            <person name="Land M."/>
            <person name="Hauser L."/>
            <person name="Markowitz V."/>
            <person name="Cheng J.F."/>
            <person name="Hugenholtz P."/>
            <person name="Woyke T."/>
            <person name="Wu D."/>
            <person name="Eisen J.A."/>
        </authorList>
    </citation>
    <scope>NUCLEOTIDE SEQUENCE [LARGE SCALE GENOMIC DNA]</scope>
    <source>
        <strain evidence="12">ATCC 33386 / NCTC 11300</strain>
    </source>
</reference>
<dbReference type="GO" id="GO:0005737">
    <property type="term" value="C:cytoplasm"/>
    <property type="evidence" value="ECO:0007669"/>
    <property type="project" value="TreeGrafter"/>
</dbReference>
<feature type="domain" description="DNA methylase N-4/N-6" evidence="10">
    <location>
        <begin position="20"/>
        <end position="285"/>
    </location>
</feature>
<keyword evidence="5" id="KW-0680">Restriction system</keyword>
<dbReference type="CDD" id="cd02440">
    <property type="entry name" value="AdoMet_MTases"/>
    <property type="match status" value="1"/>
</dbReference>
<dbReference type="PROSITE" id="PS00093">
    <property type="entry name" value="N4_MTASE"/>
    <property type="match status" value="1"/>
</dbReference>
<dbReference type="GO" id="GO:0032259">
    <property type="term" value="P:methylation"/>
    <property type="evidence" value="ECO:0007669"/>
    <property type="project" value="UniProtKB-KW"/>
</dbReference>
<dbReference type="KEGG" id="str:Sterm_0833"/>
<accession>D1AR17</accession>
<evidence type="ECO:0000256" key="7">
    <source>
        <dbReference type="ARBA" id="ARBA00049120"/>
    </source>
</evidence>
<dbReference type="STRING" id="526218.Sterm_0833"/>
<comment type="catalytic activity">
    <reaction evidence="7">
        <text>a 2'-deoxycytidine in DNA + S-adenosyl-L-methionine = an N(4)-methyl-2'-deoxycytidine in DNA + S-adenosyl-L-homocysteine + H(+)</text>
        <dbReference type="Rhea" id="RHEA:16857"/>
        <dbReference type="Rhea" id="RHEA-COMP:11369"/>
        <dbReference type="Rhea" id="RHEA-COMP:13674"/>
        <dbReference type="ChEBI" id="CHEBI:15378"/>
        <dbReference type="ChEBI" id="CHEBI:57856"/>
        <dbReference type="ChEBI" id="CHEBI:59789"/>
        <dbReference type="ChEBI" id="CHEBI:85452"/>
        <dbReference type="ChEBI" id="CHEBI:137933"/>
        <dbReference type="EC" id="2.1.1.113"/>
    </reaction>
</comment>
<dbReference type="PANTHER" id="PTHR13370:SF24">
    <property type="entry name" value="TYPE III RESTRICTION-MODIFICATION ENZYME STYLTI MOD SUBUNIT"/>
    <property type="match status" value="1"/>
</dbReference>
<feature type="region of interest" description="Disordered" evidence="9">
    <location>
        <begin position="176"/>
        <end position="205"/>
    </location>
</feature>
<evidence type="ECO:0000256" key="9">
    <source>
        <dbReference type="SAM" id="MobiDB-lite"/>
    </source>
</evidence>
<dbReference type="AlphaFoldDB" id="D1AR17"/>
<dbReference type="HOGENOM" id="CLU_024927_2_0_0"/>
<dbReference type="Gene3D" id="3.40.50.150">
    <property type="entry name" value="Vaccinia Virus protein VP39"/>
    <property type="match status" value="1"/>
</dbReference>
<dbReference type="GO" id="GO:0009307">
    <property type="term" value="P:DNA restriction-modification system"/>
    <property type="evidence" value="ECO:0007669"/>
    <property type="project" value="UniProtKB-KW"/>
</dbReference>
<reference evidence="11 12" key="2">
    <citation type="journal article" date="2010" name="Stand. Genomic Sci.">
        <title>Complete genome sequence of Sebaldella termitidis type strain (NCTC 11300).</title>
        <authorList>
            <person name="Harmon-Smith M."/>
            <person name="Celia L."/>
            <person name="Chertkov O."/>
            <person name="Lapidus A."/>
            <person name="Copeland A."/>
            <person name="Glavina Del Rio T."/>
            <person name="Nolan M."/>
            <person name="Lucas S."/>
            <person name="Tice H."/>
            <person name="Cheng J.F."/>
            <person name="Han C."/>
            <person name="Detter J.C."/>
            <person name="Bruce D."/>
            <person name="Goodwin L."/>
            <person name="Pitluck S."/>
            <person name="Pati A."/>
            <person name="Liolios K."/>
            <person name="Ivanova N."/>
            <person name="Mavromatis K."/>
            <person name="Mikhailova N."/>
            <person name="Chen A."/>
            <person name="Palaniappan K."/>
            <person name="Land M."/>
            <person name="Hauser L."/>
            <person name="Chang Y.J."/>
            <person name="Jeffries C.D."/>
            <person name="Brettin T."/>
            <person name="Goker M."/>
            <person name="Beck B."/>
            <person name="Bristow J."/>
            <person name="Eisen J.A."/>
            <person name="Markowitz V."/>
            <person name="Hugenholtz P."/>
            <person name="Kyrpides N.C."/>
            <person name="Klenk H.P."/>
            <person name="Chen F."/>
        </authorList>
    </citation>
    <scope>NUCLEOTIDE SEQUENCE [LARGE SCALE GENOMIC DNA]</scope>
    <source>
        <strain evidence="12">ATCC 33386 / NCTC 11300</strain>
    </source>
</reference>
<evidence type="ECO:0000256" key="3">
    <source>
        <dbReference type="ARBA" id="ARBA00022679"/>
    </source>
</evidence>
<keyword evidence="6" id="KW-0238">DNA-binding</keyword>
<comment type="similarity">
    <text evidence="1">Belongs to the N(4)/N(6)-methyltransferase family. N(4) subfamily.</text>
</comment>
<sequence length="302" mass="35072">MKLYHGNAVSLIDKIKDNSIQSIITSPPYFCLRDYEYPQQIGLEDQVEDYLTKLIQIWNTAKNKLKDDGLLFINIDDTYYYPRPGETKIWGMNANGDKRPGIKKHNEYRKSSLMAVPQKLIIKMIESGWIFRQQIIWQKPNCMPESTTSRFTRDYEAIFMFSKSENYKFNQLKEDMKTEDLSNPRGSNGTTKQSGRRNEENKKTEYTRNMRSVWSINNVCSSNNNHYATFPAELARRLILCSTDEKDTVLDPFSGSGTTLKVAKQLNRHGIGIEINSKYVELAEKNINDLFTKVEIIKEECI</sequence>
<dbReference type="Proteomes" id="UP000000845">
    <property type="component" value="Chromosome"/>
</dbReference>
<dbReference type="InterPro" id="IPR017985">
    <property type="entry name" value="MeTrfase_CN4_CS"/>
</dbReference>
<dbReference type="SUPFAM" id="SSF53335">
    <property type="entry name" value="S-adenosyl-L-methionine-dependent methyltransferases"/>
    <property type="match status" value="1"/>
</dbReference>
<evidence type="ECO:0000313" key="11">
    <source>
        <dbReference type="EMBL" id="ACZ07705.1"/>
    </source>
</evidence>
<evidence type="ECO:0000313" key="12">
    <source>
        <dbReference type="Proteomes" id="UP000000845"/>
    </source>
</evidence>
<protein>
    <recommendedName>
        <fullName evidence="8">Methyltransferase</fullName>
        <ecNumber evidence="8">2.1.1.-</ecNumber>
    </recommendedName>
</protein>
<organism evidence="11 12">
    <name type="scientific">Sebaldella termitidis (strain ATCC 33386 / NCTC 11300)</name>
    <dbReference type="NCBI Taxonomy" id="526218"/>
    <lineage>
        <taxon>Bacteria</taxon>
        <taxon>Fusobacteriati</taxon>
        <taxon>Fusobacteriota</taxon>
        <taxon>Fusobacteriia</taxon>
        <taxon>Fusobacteriales</taxon>
        <taxon>Leptotrichiaceae</taxon>
        <taxon>Sebaldella</taxon>
    </lineage>
</organism>
<dbReference type="eggNOG" id="COG0863">
    <property type="taxonomic scope" value="Bacteria"/>
</dbReference>
<proteinExistence type="inferred from homology"/>
<feature type="compositionally biased region" description="Polar residues" evidence="9">
    <location>
        <begin position="184"/>
        <end position="193"/>
    </location>
</feature>
<evidence type="ECO:0000256" key="2">
    <source>
        <dbReference type="ARBA" id="ARBA00022603"/>
    </source>
</evidence>
<dbReference type="InterPro" id="IPR002941">
    <property type="entry name" value="DNA_methylase_N4/N6"/>
</dbReference>
<dbReference type="EMBL" id="CP001739">
    <property type="protein sequence ID" value="ACZ07705.1"/>
    <property type="molecule type" value="Genomic_DNA"/>
</dbReference>
<evidence type="ECO:0000256" key="6">
    <source>
        <dbReference type="ARBA" id="ARBA00023125"/>
    </source>
</evidence>
<dbReference type="EC" id="2.1.1.-" evidence="8"/>